<dbReference type="GeneID" id="110793273"/>
<keyword evidence="1" id="KW-0812">Transmembrane</keyword>
<sequence length="295" mass="33040">MDVLSATYCLTAKVDTQFQFLSSLNPKFALQTPPSYRSKPKIRSNFCCRNNDHEQTVQGFSVLESDPPWENGSVWSTMGLYFFSLHIPLSFGGLSVVAHLLHQPDLEPQIKAVAILVIEILELFSAVLLLQFTAKRKPVRFFEQGEMQIERNWMFTALLGFTLLIQAMFFISFLADNLVATEDVKNQVVKEILLSGSVASAACTLVYCVVAPLLEEIVYRRFLLTSLAPSMEWYQAVIISSVIFSAAHLSVENFIQLVVVGMVLGCSYCWTGDLRSSLVLHSMYNALTLLINVFG</sequence>
<dbReference type="PANTHER" id="PTHR43592">
    <property type="entry name" value="CAAX AMINO TERMINAL PROTEASE"/>
    <property type="match status" value="1"/>
</dbReference>
<dbReference type="InterPro" id="IPR003675">
    <property type="entry name" value="Rce1/LyrA-like_dom"/>
</dbReference>
<protein>
    <recommendedName>
        <fullName evidence="2">CAAX prenyl protease 2/Lysostaphin resistance protein A-like domain-containing protein</fullName>
    </recommendedName>
</protein>
<proteinExistence type="predicted"/>
<name>A0A9R0IQQ9_SPIOL</name>
<evidence type="ECO:0000256" key="1">
    <source>
        <dbReference type="SAM" id="Phobius"/>
    </source>
</evidence>
<dbReference type="PANTHER" id="PTHR43592:SF4">
    <property type="entry name" value="CAAX AMINO TERMINAL PROTEASE FAMILY PROTEIN"/>
    <property type="match status" value="1"/>
</dbReference>
<gene>
    <name evidence="4" type="primary">LOC110793273</name>
</gene>
<dbReference type="OrthoDB" id="1742244at2759"/>
<dbReference type="AlphaFoldDB" id="A0A9R0IQQ9"/>
<reference evidence="4" key="2">
    <citation type="submission" date="2025-08" db="UniProtKB">
        <authorList>
            <consortium name="RefSeq"/>
        </authorList>
    </citation>
    <scope>IDENTIFICATION</scope>
    <source>
        <tissue evidence="4">Leaf</tissue>
    </source>
</reference>
<keyword evidence="1" id="KW-0472">Membrane</keyword>
<feature type="transmembrane region" description="Helical" evidence="1">
    <location>
        <begin position="153"/>
        <end position="172"/>
    </location>
</feature>
<feature type="transmembrane region" description="Helical" evidence="1">
    <location>
        <begin position="80"/>
        <end position="101"/>
    </location>
</feature>
<keyword evidence="1" id="KW-1133">Transmembrane helix</keyword>
<dbReference type="RefSeq" id="XP_021853827.1">
    <property type="nucleotide sequence ID" value="XM_021998135.2"/>
</dbReference>
<feature type="transmembrane region" description="Helical" evidence="1">
    <location>
        <begin position="192"/>
        <end position="210"/>
    </location>
</feature>
<evidence type="ECO:0000313" key="3">
    <source>
        <dbReference type="Proteomes" id="UP000813463"/>
    </source>
</evidence>
<dbReference type="Pfam" id="PF02517">
    <property type="entry name" value="Rce1-like"/>
    <property type="match status" value="1"/>
</dbReference>
<accession>A0A9R0IQQ9</accession>
<reference evidence="3" key="1">
    <citation type="journal article" date="2021" name="Nat. Commun.">
        <title>Genomic analyses provide insights into spinach domestication and the genetic basis of agronomic traits.</title>
        <authorList>
            <person name="Cai X."/>
            <person name="Sun X."/>
            <person name="Xu C."/>
            <person name="Sun H."/>
            <person name="Wang X."/>
            <person name="Ge C."/>
            <person name="Zhang Z."/>
            <person name="Wang Q."/>
            <person name="Fei Z."/>
            <person name="Jiao C."/>
            <person name="Wang Q."/>
        </authorList>
    </citation>
    <scope>NUCLEOTIDE SEQUENCE [LARGE SCALE GENOMIC DNA]</scope>
    <source>
        <strain evidence="3">cv. Varoflay</strain>
    </source>
</reference>
<evidence type="ECO:0000259" key="2">
    <source>
        <dbReference type="Pfam" id="PF02517"/>
    </source>
</evidence>
<feature type="domain" description="CAAX prenyl protease 2/Lysostaphin resistance protein A-like" evidence="2">
    <location>
        <begin position="201"/>
        <end position="287"/>
    </location>
</feature>
<evidence type="ECO:0000313" key="4">
    <source>
        <dbReference type="RefSeq" id="XP_021853827.1"/>
    </source>
</evidence>
<dbReference type="GO" id="GO:0080120">
    <property type="term" value="P:CAAX-box protein maturation"/>
    <property type="evidence" value="ECO:0007669"/>
    <property type="project" value="UniProtKB-ARBA"/>
</dbReference>
<feature type="transmembrane region" description="Helical" evidence="1">
    <location>
        <begin position="113"/>
        <end position="132"/>
    </location>
</feature>
<dbReference type="KEGG" id="soe:110793273"/>
<organism evidence="3 4">
    <name type="scientific">Spinacia oleracea</name>
    <name type="common">Spinach</name>
    <dbReference type="NCBI Taxonomy" id="3562"/>
    <lineage>
        <taxon>Eukaryota</taxon>
        <taxon>Viridiplantae</taxon>
        <taxon>Streptophyta</taxon>
        <taxon>Embryophyta</taxon>
        <taxon>Tracheophyta</taxon>
        <taxon>Spermatophyta</taxon>
        <taxon>Magnoliopsida</taxon>
        <taxon>eudicotyledons</taxon>
        <taxon>Gunneridae</taxon>
        <taxon>Pentapetalae</taxon>
        <taxon>Caryophyllales</taxon>
        <taxon>Chenopodiaceae</taxon>
        <taxon>Chenopodioideae</taxon>
        <taxon>Anserineae</taxon>
        <taxon>Spinacia</taxon>
    </lineage>
</organism>
<dbReference type="GO" id="GO:0004175">
    <property type="term" value="F:endopeptidase activity"/>
    <property type="evidence" value="ECO:0007669"/>
    <property type="project" value="UniProtKB-ARBA"/>
</dbReference>
<dbReference type="Proteomes" id="UP000813463">
    <property type="component" value="Chromosome 2"/>
</dbReference>
<keyword evidence="3" id="KW-1185">Reference proteome</keyword>